<dbReference type="PANTHER" id="PTHR25462:SF296">
    <property type="entry name" value="MEIOTIC P26, ISOFORM F"/>
    <property type="match status" value="1"/>
</dbReference>
<dbReference type="InterPro" id="IPR047153">
    <property type="entry name" value="TRIM45/56/19-like"/>
</dbReference>
<keyword evidence="2" id="KW-1185">Reference proteome</keyword>
<dbReference type="GeneID" id="112041609"/>
<dbReference type="InParanoid" id="A0A2R2MKS1"/>
<proteinExistence type="predicted"/>
<dbReference type="KEGG" id="lak:112041609"/>
<accession>A0A2R2MKS1</accession>
<organism evidence="2 3">
    <name type="scientific">Lingula anatina</name>
    <name type="common">Brachiopod</name>
    <name type="synonym">Lingula unguis</name>
    <dbReference type="NCBI Taxonomy" id="7574"/>
    <lineage>
        <taxon>Eukaryota</taxon>
        <taxon>Metazoa</taxon>
        <taxon>Spiralia</taxon>
        <taxon>Lophotrochozoa</taxon>
        <taxon>Brachiopoda</taxon>
        <taxon>Linguliformea</taxon>
        <taxon>Lingulata</taxon>
        <taxon>Lingulida</taxon>
        <taxon>Linguloidea</taxon>
        <taxon>Lingulidae</taxon>
        <taxon>Lingula</taxon>
    </lineage>
</organism>
<dbReference type="InterPro" id="IPR000315">
    <property type="entry name" value="Znf_B-box"/>
</dbReference>
<dbReference type="Gene3D" id="3.30.160.60">
    <property type="entry name" value="Classic Zinc Finger"/>
    <property type="match status" value="1"/>
</dbReference>
<name>A0A2R2MKS1_LINAN</name>
<dbReference type="Proteomes" id="UP000085678">
    <property type="component" value="Unplaced"/>
</dbReference>
<dbReference type="PANTHER" id="PTHR25462">
    <property type="entry name" value="BONUS, ISOFORM C-RELATED"/>
    <property type="match status" value="1"/>
</dbReference>
<reference evidence="3" key="1">
    <citation type="submission" date="2025-08" db="UniProtKB">
        <authorList>
            <consortium name="RefSeq"/>
        </authorList>
    </citation>
    <scope>IDENTIFICATION</scope>
    <source>
        <tissue evidence="3">Gonads</tissue>
    </source>
</reference>
<dbReference type="CDD" id="cd19757">
    <property type="entry name" value="Bbox1"/>
    <property type="match status" value="1"/>
</dbReference>
<sequence>MKDQKAPEGRLCEYCNHKEATFMCQGCPKTNQLCASCREVHDKIPACEDHSIVPLLQVEPSANPVSIREQLRQVLDKAQYCDKHDSEVLTFYCAEDDTVAYSQKLAMTKEINKNSKTFKREIKDYYQQVEKDVRQQTDAYLTTVKQHLATYETKVQSDYTEMKRFINDRSREITTEVKALTSTQVKALEAGKDKLEMNKISIQSIRDFAQQLTDTGSDIEVMTHSKKLLIRIRELATVERVFDTMITDITFTPGQTEMDVVLQIPKIPEPQPLSIKTGSITAKTCRGPLDAYFGSLKQKRANYPALKEFIKVTWLDKSERNICLNVKGLPWDIQCTDDGCILVLHGVRWCYGGDTVSVFSSTGQCNRDISIEGGISKTNVSIKAHED</sequence>
<feature type="domain" description="B box-type" evidence="1">
    <location>
        <begin position="7"/>
        <end position="55"/>
    </location>
</feature>
<gene>
    <name evidence="3" type="primary">LOC112041609</name>
</gene>
<dbReference type="SMART" id="SM00336">
    <property type="entry name" value="BBOX"/>
    <property type="match status" value="1"/>
</dbReference>
<evidence type="ECO:0000313" key="2">
    <source>
        <dbReference type="Proteomes" id="UP000085678"/>
    </source>
</evidence>
<evidence type="ECO:0000313" key="3">
    <source>
        <dbReference type="RefSeq" id="XP_023930814.1"/>
    </source>
</evidence>
<dbReference type="RefSeq" id="XP_023930814.1">
    <property type="nucleotide sequence ID" value="XM_024075046.1"/>
</dbReference>
<protein>
    <submittedName>
        <fullName evidence="3">E3 ubiquitin-protein ligase TRIM71-like</fullName>
    </submittedName>
</protein>
<evidence type="ECO:0000259" key="1">
    <source>
        <dbReference type="SMART" id="SM00336"/>
    </source>
</evidence>
<dbReference type="GO" id="GO:0008270">
    <property type="term" value="F:zinc ion binding"/>
    <property type="evidence" value="ECO:0007669"/>
    <property type="project" value="InterPro"/>
</dbReference>
<dbReference type="AlphaFoldDB" id="A0A2R2MKS1"/>